<evidence type="ECO:0000256" key="1">
    <source>
        <dbReference type="SAM" id="MobiDB-lite"/>
    </source>
</evidence>
<evidence type="ECO:0000313" key="2">
    <source>
        <dbReference type="EMBL" id="GKT21924.1"/>
    </source>
</evidence>
<evidence type="ECO:0000313" key="3">
    <source>
        <dbReference type="Proteomes" id="UP001057375"/>
    </source>
</evidence>
<feature type="compositionally biased region" description="Polar residues" evidence="1">
    <location>
        <begin position="1"/>
        <end position="23"/>
    </location>
</feature>
<reference evidence="2" key="1">
    <citation type="submission" date="2022-03" db="EMBL/GenBank/DDBJ databases">
        <title>Draft genome sequence of Aduncisulcus paluster, a free-living microaerophilic Fornicata.</title>
        <authorList>
            <person name="Yuyama I."/>
            <person name="Kume K."/>
            <person name="Tamura T."/>
            <person name="Inagaki Y."/>
            <person name="Hashimoto T."/>
        </authorList>
    </citation>
    <scope>NUCLEOTIDE SEQUENCE</scope>
    <source>
        <strain evidence="2">NY0171</strain>
    </source>
</reference>
<organism evidence="2 3">
    <name type="scientific">Aduncisulcus paluster</name>
    <dbReference type="NCBI Taxonomy" id="2918883"/>
    <lineage>
        <taxon>Eukaryota</taxon>
        <taxon>Metamonada</taxon>
        <taxon>Carpediemonas-like organisms</taxon>
        <taxon>Aduncisulcus</taxon>
    </lineage>
</organism>
<accession>A0ABQ5JYQ6</accession>
<gene>
    <name evidence="2" type="ORF">ADUPG1_012015</name>
</gene>
<keyword evidence="3" id="KW-1185">Reference proteome</keyword>
<feature type="region of interest" description="Disordered" evidence="1">
    <location>
        <begin position="1"/>
        <end position="44"/>
    </location>
</feature>
<name>A0ABQ5JYQ6_9EUKA</name>
<feature type="non-terminal residue" evidence="2">
    <location>
        <position position="1"/>
    </location>
</feature>
<proteinExistence type="predicted"/>
<dbReference type="Proteomes" id="UP001057375">
    <property type="component" value="Unassembled WGS sequence"/>
</dbReference>
<dbReference type="EMBL" id="BQXS01012354">
    <property type="protein sequence ID" value="GKT21924.1"/>
    <property type="molecule type" value="Genomic_DNA"/>
</dbReference>
<feature type="region of interest" description="Disordered" evidence="1">
    <location>
        <begin position="296"/>
        <end position="329"/>
    </location>
</feature>
<protein>
    <submittedName>
        <fullName evidence="2">Uncharacterized protein</fullName>
    </submittedName>
</protein>
<comment type="caution">
    <text evidence="2">The sequence shown here is derived from an EMBL/GenBank/DDBJ whole genome shotgun (WGS) entry which is preliminary data.</text>
</comment>
<sequence length="444" mass="48364">TPTSSVISSISKNVPATPTSSALKQAPATTPGDPKSSVIPEPLFPSPCLPPPSASLSPLSRLFMPIESLESDIKAHEEGTNFAQCCIKIPIRPSPIFPPSATPTFPSFSFSATSASVGYSQASSTISSLSATPIQAPSTGQLLMPSSTLGHPSSSLAPLFAYAGPGAVKGNRVNDCWLGGIPGFPFSSPVLTSLLGKPSLSILPYFSFVEFIRDLALYCSNIYRYYARVDWLRDYEEDDFKAAQYPLYRFVKRMWDGVIRSFKAKKAKFVDVEEEVVWWISELIVAEEEAKKVKQQSVSTPIGERGRGRGRGKGKGTSSSTSVPSGLELTSSLGKEVPSFSLALFGISSTDVQRTAWERVAEKRKNIEEGIVKRTKKEDRIRDLLDKRFDLALQFDPLYAATELTRAQACSLGKTDKTDPIGRVNGLMRLRGLDIDMIQPPKPK</sequence>